<protein>
    <submittedName>
        <fullName evidence="2">Uncharacterized protein</fullName>
    </submittedName>
</protein>
<reference evidence="2 3" key="1">
    <citation type="submission" date="2019-05" db="EMBL/GenBank/DDBJ databases">
        <title>Another draft genome of Portunus trituberculatus and its Hox gene families provides insights of decapod evolution.</title>
        <authorList>
            <person name="Jeong J.-H."/>
            <person name="Song I."/>
            <person name="Kim S."/>
            <person name="Choi T."/>
            <person name="Kim D."/>
            <person name="Ryu S."/>
            <person name="Kim W."/>
        </authorList>
    </citation>
    <scope>NUCLEOTIDE SEQUENCE [LARGE SCALE GENOMIC DNA]</scope>
    <source>
        <tissue evidence="2">Muscle</tissue>
    </source>
</reference>
<dbReference type="AlphaFoldDB" id="A0A5B7KB25"/>
<keyword evidence="1" id="KW-1133">Transmembrane helix</keyword>
<sequence>MQSPDQAYLTHGGLNYESISSVFPLTAPLCHSATLPLCPLSPSAPVCVVMLVVVVVVVVFVMLIVVEEGGEV</sequence>
<name>A0A5B7KB25_PORTR</name>
<comment type="caution">
    <text evidence="2">The sequence shown here is derived from an EMBL/GenBank/DDBJ whole genome shotgun (WGS) entry which is preliminary data.</text>
</comment>
<evidence type="ECO:0000256" key="1">
    <source>
        <dbReference type="SAM" id="Phobius"/>
    </source>
</evidence>
<feature type="transmembrane region" description="Helical" evidence="1">
    <location>
        <begin position="43"/>
        <end position="66"/>
    </location>
</feature>
<keyword evidence="3" id="KW-1185">Reference proteome</keyword>
<gene>
    <name evidence="2" type="ORF">E2C01_097360</name>
</gene>
<accession>A0A5B7KB25</accession>
<evidence type="ECO:0000313" key="3">
    <source>
        <dbReference type="Proteomes" id="UP000324222"/>
    </source>
</evidence>
<evidence type="ECO:0000313" key="2">
    <source>
        <dbReference type="EMBL" id="MPD01815.1"/>
    </source>
</evidence>
<dbReference type="Proteomes" id="UP000324222">
    <property type="component" value="Unassembled WGS sequence"/>
</dbReference>
<dbReference type="EMBL" id="VSRR010128711">
    <property type="protein sequence ID" value="MPD01815.1"/>
    <property type="molecule type" value="Genomic_DNA"/>
</dbReference>
<proteinExistence type="predicted"/>
<keyword evidence="1" id="KW-0472">Membrane</keyword>
<keyword evidence="1" id="KW-0812">Transmembrane</keyword>
<organism evidence="2 3">
    <name type="scientific">Portunus trituberculatus</name>
    <name type="common">Swimming crab</name>
    <name type="synonym">Neptunus trituberculatus</name>
    <dbReference type="NCBI Taxonomy" id="210409"/>
    <lineage>
        <taxon>Eukaryota</taxon>
        <taxon>Metazoa</taxon>
        <taxon>Ecdysozoa</taxon>
        <taxon>Arthropoda</taxon>
        <taxon>Crustacea</taxon>
        <taxon>Multicrustacea</taxon>
        <taxon>Malacostraca</taxon>
        <taxon>Eumalacostraca</taxon>
        <taxon>Eucarida</taxon>
        <taxon>Decapoda</taxon>
        <taxon>Pleocyemata</taxon>
        <taxon>Brachyura</taxon>
        <taxon>Eubrachyura</taxon>
        <taxon>Portunoidea</taxon>
        <taxon>Portunidae</taxon>
        <taxon>Portuninae</taxon>
        <taxon>Portunus</taxon>
    </lineage>
</organism>